<evidence type="ECO:0000313" key="4">
    <source>
        <dbReference type="Proteomes" id="UP001217754"/>
    </source>
</evidence>
<dbReference type="EMBL" id="CP119959">
    <property type="protein sequence ID" value="WFD38378.1"/>
    <property type="molecule type" value="Genomic_DNA"/>
</dbReference>
<reference evidence="3" key="1">
    <citation type="submission" date="2023-03" db="EMBL/GenBank/DDBJ databases">
        <title>Mating type loci evolution in Malassezia.</title>
        <authorList>
            <person name="Coelho M.A."/>
        </authorList>
    </citation>
    <scope>NUCLEOTIDE SEQUENCE</scope>
    <source>
        <strain evidence="3">CBS 9431</strain>
    </source>
</reference>
<gene>
    <name evidence="3" type="ORF">MJAP1_001330</name>
</gene>
<dbReference type="Pfam" id="PF21936">
    <property type="entry name" value="Pcf11_C"/>
    <property type="match status" value="1"/>
</dbReference>
<evidence type="ECO:0000259" key="2">
    <source>
        <dbReference type="PROSITE" id="PS51391"/>
    </source>
</evidence>
<name>A0AAF0F4W6_9BASI</name>
<feature type="domain" description="CID" evidence="2">
    <location>
        <begin position="28"/>
        <end position="164"/>
    </location>
</feature>
<dbReference type="Proteomes" id="UP001217754">
    <property type="component" value="Chromosome 2"/>
</dbReference>
<proteinExistence type="predicted"/>
<dbReference type="GeneID" id="85224979"/>
<dbReference type="Gene3D" id="1.25.40.90">
    <property type="match status" value="1"/>
</dbReference>
<dbReference type="GO" id="GO:0005737">
    <property type="term" value="C:cytoplasm"/>
    <property type="evidence" value="ECO:0007669"/>
    <property type="project" value="TreeGrafter"/>
</dbReference>
<organism evidence="3 4">
    <name type="scientific">Malassezia japonica</name>
    <dbReference type="NCBI Taxonomy" id="223818"/>
    <lineage>
        <taxon>Eukaryota</taxon>
        <taxon>Fungi</taxon>
        <taxon>Dikarya</taxon>
        <taxon>Basidiomycota</taxon>
        <taxon>Ustilaginomycotina</taxon>
        <taxon>Malasseziomycetes</taxon>
        <taxon>Malasseziales</taxon>
        <taxon>Malasseziaceae</taxon>
        <taxon>Malassezia</taxon>
    </lineage>
</organism>
<dbReference type="GO" id="GO:0006369">
    <property type="term" value="P:termination of RNA polymerase II transcription"/>
    <property type="evidence" value="ECO:0007669"/>
    <property type="project" value="InterPro"/>
</dbReference>
<dbReference type="GO" id="GO:0005849">
    <property type="term" value="C:mRNA cleavage factor complex"/>
    <property type="evidence" value="ECO:0007669"/>
    <property type="project" value="TreeGrafter"/>
</dbReference>
<dbReference type="InterPro" id="IPR045154">
    <property type="entry name" value="PCF11-like"/>
</dbReference>
<accession>A0AAF0F4W6</accession>
<dbReference type="CDD" id="cd16982">
    <property type="entry name" value="CID_Pcf11"/>
    <property type="match status" value="1"/>
</dbReference>
<dbReference type="PANTHER" id="PTHR15921:SF3">
    <property type="entry name" value="PRE-MRNA CLEAVAGE COMPLEX 2 PROTEIN PCF11"/>
    <property type="match status" value="1"/>
</dbReference>
<dbReference type="FunFam" id="1.25.40.90:FF:000016">
    <property type="entry name" value="mRNA cleavage factor complex component Pcf11"/>
    <property type="match status" value="1"/>
</dbReference>
<dbReference type="GO" id="GO:0031124">
    <property type="term" value="P:mRNA 3'-end processing"/>
    <property type="evidence" value="ECO:0007669"/>
    <property type="project" value="InterPro"/>
</dbReference>
<dbReference type="InterPro" id="IPR006569">
    <property type="entry name" value="CID_dom"/>
</dbReference>
<feature type="region of interest" description="Disordered" evidence="1">
    <location>
        <begin position="501"/>
        <end position="559"/>
    </location>
</feature>
<dbReference type="Pfam" id="PF04818">
    <property type="entry name" value="CID"/>
    <property type="match status" value="1"/>
</dbReference>
<sequence>MYPNSYAYPPANGAEHVPAPEGPAALSNPTSFERMYRGQLAQLTFNSKPIITNLTLIAQEHMHRMSTLVAKLIDAHIITAPPAYRLPSMYLLDSISKNIGSPYTELWAPRVATLFLESYRVVDQPTKRRLEELLATWRVAGPDKRPLFGDAAQQGIERALFGSAGGQPKQAQPTQSQVLANIERLLALKAQERSRNPGDESVGERMQTLRELREKVQDSEPIPELLAEVQKELDAIANKRQTTPAVATPPPAAAPTPSAAPTASASELIANLMRAGLLPSAQAVPAAAAAVVPVPTKASQDKAYTDYILSLDLRLTTLDLSRQPPELELVVQENLPLPCRQCANRYPDGVAGKNGLDYHLDWHFSQNRRARASMARGQSRSWLDPVARWVRSGFDDVTEHNTNEESGAVISPAQEQALKEKFANTYVVVPDDPEIAARPCRICKEKFQSEWSEDVEEWIWKNAVEIDGAYLHASCYYSAKSMSESVKGEAEAPAKPVVAPLEAPRVEAEAPQATPIKEEDGLKEEDAATLKRKASPAEELPQKKVASDEAPAASPTEAA</sequence>
<dbReference type="InterPro" id="IPR054127">
    <property type="entry name" value="Pcf11_C"/>
</dbReference>
<dbReference type="GO" id="GO:0003729">
    <property type="term" value="F:mRNA binding"/>
    <property type="evidence" value="ECO:0007669"/>
    <property type="project" value="InterPro"/>
</dbReference>
<dbReference type="PROSITE" id="PS51391">
    <property type="entry name" value="CID"/>
    <property type="match status" value="1"/>
</dbReference>
<dbReference type="RefSeq" id="XP_060121275.1">
    <property type="nucleotide sequence ID" value="XM_060265292.1"/>
</dbReference>
<dbReference type="AlphaFoldDB" id="A0AAF0F4W6"/>
<dbReference type="GO" id="GO:0000993">
    <property type="term" value="F:RNA polymerase II complex binding"/>
    <property type="evidence" value="ECO:0007669"/>
    <property type="project" value="InterPro"/>
</dbReference>
<protein>
    <recommendedName>
        <fullName evidence="2">CID domain-containing protein</fullName>
    </recommendedName>
</protein>
<feature type="compositionally biased region" description="Basic and acidic residues" evidence="1">
    <location>
        <begin position="516"/>
        <end position="529"/>
    </location>
</feature>
<dbReference type="PANTHER" id="PTHR15921">
    <property type="entry name" value="PRE-MRNA CLEAVAGE COMPLEX II"/>
    <property type="match status" value="1"/>
</dbReference>
<evidence type="ECO:0000313" key="3">
    <source>
        <dbReference type="EMBL" id="WFD38378.1"/>
    </source>
</evidence>
<dbReference type="SMART" id="SM00582">
    <property type="entry name" value="RPR"/>
    <property type="match status" value="1"/>
</dbReference>
<dbReference type="InterPro" id="IPR047415">
    <property type="entry name" value="Pcf11_CID"/>
</dbReference>
<dbReference type="InterPro" id="IPR008942">
    <property type="entry name" value="ENTH_VHS"/>
</dbReference>
<keyword evidence="4" id="KW-1185">Reference proteome</keyword>
<evidence type="ECO:0000256" key="1">
    <source>
        <dbReference type="SAM" id="MobiDB-lite"/>
    </source>
</evidence>
<dbReference type="SUPFAM" id="SSF48464">
    <property type="entry name" value="ENTH/VHS domain"/>
    <property type="match status" value="1"/>
</dbReference>